<reference evidence="1 2" key="1">
    <citation type="submission" date="2016-10" db="EMBL/GenBank/DDBJ databases">
        <authorList>
            <person name="de Groot N.N."/>
        </authorList>
    </citation>
    <scope>NUCLEOTIDE SEQUENCE [LARGE SCALE GENOMIC DNA]</scope>
    <source>
        <strain evidence="1 2">DSM 15893</strain>
    </source>
</reference>
<dbReference type="STRING" id="1121869.SAMN03084138_03837"/>
<sequence>MVLLSDIMNPTNECRASIANYVRKKVSQLAVLNIPATGVLIARLRDCEIARLRDCEIANQCGCGP</sequence>
<gene>
    <name evidence="1" type="ORF">SAMN03084138_03837</name>
</gene>
<evidence type="ECO:0000313" key="1">
    <source>
        <dbReference type="EMBL" id="SFQ02326.1"/>
    </source>
</evidence>
<dbReference type="Proteomes" id="UP000182692">
    <property type="component" value="Unassembled WGS sequence"/>
</dbReference>
<name>A0A1I5V5W3_9GAMM</name>
<accession>A0A1I5V5W3</accession>
<protein>
    <submittedName>
        <fullName evidence="1">Uncharacterized protein</fullName>
    </submittedName>
</protein>
<proteinExistence type="predicted"/>
<dbReference type="EMBL" id="FOWR01000035">
    <property type="protein sequence ID" value="SFQ02326.1"/>
    <property type="molecule type" value="Genomic_DNA"/>
</dbReference>
<organism evidence="1 2">
    <name type="scientific">Enterovibrio norvegicus DSM 15893</name>
    <dbReference type="NCBI Taxonomy" id="1121869"/>
    <lineage>
        <taxon>Bacteria</taxon>
        <taxon>Pseudomonadati</taxon>
        <taxon>Pseudomonadota</taxon>
        <taxon>Gammaproteobacteria</taxon>
        <taxon>Vibrionales</taxon>
        <taxon>Vibrionaceae</taxon>
        <taxon>Enterovibrio</taxon>
    </lineage>
</organism>
<evidence type="ECO:0000313" key="2">
    <source>
        <dbReference type="Proteomes" id="UP000182692"/>
    </source>
</evidence>
<dbReference type="AlphaFoldDB" id="A0A1I5V5W3"/>